<dbReference type="InterPro" id="IPR029058">
    <property type="entry name" value="AB_hydrolase_fold"/>
</dbReference>
<dbReference type="SUPFAM" id="SSF53474">
    <property type="entry name" value="alpha/beta-Hydrolases"/>
    <property type="match status" value="1"/>
</dbReference>
<accession>A0ABW2A011</accession>
<dbReference type="Gene3D" id="3.40.50.1820">
    <property type="entry name" value="alpha/beta hydrolase"/>
    <property type="match status" value="1"/>
</dbReference>
<keyword evidence="2" id="KW-0378">Hydrolase</keyword>
<dbReference type="PANTHER" id="PTHR23024:SF24">
    <property type="entry name" value="ALPHA_BETA HYDROLASE FOLD-3 DOMAIN-CONTAINING PROTEIN"/>
    <property type="match status" value="1"/>
</dbReference>
<dbReference type="PANTHER" id="PTHR23024">
    <property type="entry name" value="ARYLACETAMIDE DEACETYLASE"/>
    <property type="match status" value="1"/>
</dbReference>
<protein>
    <submittedName>
        <fullName evidence="2">Alpha/beta hydrolase fold domain-containing protein</fullName>
    </submittedName>
</protein>
<dbReference type="RefSeq" id="WP_379909306.1">
    <property type="nucleotide sequence ID" value="NZ_JBHSWE010000001.1"/>
</dbReference>
<gene>
    <name evidence="2" type="ORF">ACFQDL_12505</name>
</gene>
<dbReference type="EMBL" id="JBHSWE010000001">
    <property type="protein sequence ID" value="MFC6670800.1"/>
    <property type="molecule type" value="Genomic_DNA"/>
</dbReference>
<proteinExistence type="predicted"/>
<evidence type="ECO:0000259" key="1">
    <source>
        <dbReference type="Pfam" id="PF07859"/>
    </source>
</evidence>
<name>A0ABW2A011_9GAMM</name>
<dbReference type="InterPro" id="IPR050466">
    <property type="entry name" value="Carboxylest/Gibb_receptor"/>
</dbReference>
<dbReference type="Pfam" id="PF07859">
    <property type="entry name" value="Abhydrolase_3"/>
    <property type="match status" value="1"/>
</dbReference>
<reference evidence="3" key="1">
    <citation type="journal article" date="2019" name="Int. J. Syst. Evol. Microbiol.">
        <title>The Global Catalogue of Microorganisms (GCM) 10K type strain sequencing project: providing services to taxonomists for standard genome sequencing and annotation.</title>
        <authorList>
            <consortium name="The Broad Institute Genomics Platform"/>
            <consortium name="The Broad Institute Genome Sequencing Center for Infectious Disease"/>
            <person name="Wu L."/>
            <person name="Ma J."/>
        </authorList>
    </citation>
    <scope>NUCLEOTIDE SEQUENCE [LARGE SCALE GENOMIC DNA]</scope>
    <source>
        <strain evidence="3">NBRC 111756</strain>
    </source>
</reference>
<dbReference type="GO" id="GO:0016787">
    <property type="term" value="F:hydrolase activity"/>
    <property type="evidence" value="ECO:0007669"/>
    <property type="project" value="UniProtKB-KW"/>
</dbReference>
<comment type="caution">
    <text evidence="2">The sequence shown here is derived from an EMBL/GenBank/DDBJ whole genome shotgun (WGS) entry which is preliminary data.</text>
</comment>
<evidence type="ECO:0000313" key="2">
    <source>
        <dbReference type="EMBL" id="MFC6670800.1"/>
    </source>
</evidence>
<feature type="domain" description="Alpha/beta hydrolase fold-3" evidence="1">
    <location>
        <begin position="53"/>
        <end position="231"/>
    </location>
</feature>
<organism evidence="2 3">
    <name type="scientific">Marinobacterium aestuariivivens</name>
    <dbReference type="NCBI Taxonomy" id="1698799"/>
    <lineage>
        <taxon>Bacteria</taxon>
        <taxon>Pseudomonadati</taxon>
        <taxon>Pseudomonadota</taxon>
        <taxon>Gammaproteobacteria</taxon>
        <taxon>Oceanospirillales</taxon>
        <taxon>Oceanospirillaceae</taxon>
        <taxon>Marinobacterium</taxon>
    </lineage>
</organism>
<evidence type="ECO:0000313" key="3">
    <source>
        <dbReference type="Proteomes" id="UP001596422"/>
    </source>
</evidence>
<dbReference type="Proteomes" id="UP001596422">
    <property type="component" value="Unassembled WGS sequence"/>
</dbReference>
<dbReference type="InterPro" id="IPR013094">
    <property type="entry name" value="AB_hydrolase_3"/>
</dbReference>
<sequence>MAGMTLPAARRHYDVLCAAFAPPLPAGMKRVDDRIGSVPVRRHRPAHCRPGTVVYAHGGGFSLGSLDSHQGIAVGLAQALGREVLAIGYRLLPEARYADALDDCRRVIDAVAPAALVGDSAGGRLILDAVAGARRVPPLGLVYPLVGVPTAATLGPDAPLLSRRDALDAWSLIAQDAPGGGGPRPPATAIEVLAVSRDPLTAPLERAVAVWREGGADVGYHLADDMLHGCLHAQVSLPGMAVAWRAFCRALGNRLG</sequence>
<keyword evidence="3" id="KW-1185">Reference proteome</keyword>